<dbReference type="InParanoid" id="A0A1X7SHF3"/>
<dbReference type="EnsemblMetazoa" id="Aqu2.1.01488_001">
    <property type="protein sequence ID" value="Aqu2.1.01488_001"/>
    <property type="gene ID" value="Aqu2.1.01488"/>
</dbReference>
<name>A0A1X7SHF3_AMPQE</name>
<protein>
    <submittedName>
        <fullName evidence="1">Uncharacterized protein</fullName>
    </submittedName>
</protein>
<evidence type="ECO:0000313" key="1">
    <source>
        <dbReference type="EnsemblMetazoa" id="Aqu2.1.01488_001"/>
    </source>
</evidence>
<reference evidence="1" key="1">
    <citation type="submission" date="2017-05" db="UniProtKB">
        <authorList>
            <consortium name="EnsemblMetazoa"/>
        </authorList>
    </citation>
    <scope>IDENTIFICATION</scope>
</reference>
<sequence length="139" mass="15767">CPEVLAVNILNKHFTALSKSLSDPVHVARLLYGEQVISQQKLNDVEDDNLSLSDKRQILLSAVKDAVQANHVSLQKFFVVLCHLTRNVKLGESILRDYRIYFSSDEEFVFIRVDDGMLNECIEVVLVHGPLPNLFLSQM</sequence>
<organism evidence="1">
    <name type="scientific">Amphimedon queenslandica</name>
    <name type="common">Sponge</name>
    <dbReference type="NCBI Taxonomy" id="400682"/>
    <lineage>
        <taxon>Eukaryota</taxon>
        <taxon>Metazoa</taxon>
        <taxon>Porifera</taxon>
        <taxon>Demospongiae</taxon>
        <taxon>Heteroscleromorpha</taxon>
        <taxon>Haplosclerida</taxon>
        <taxon>Niphatidae</taxon>
        <taxon>Amphimedon</taxon>
    </lineage>
</organism>
<accession>A0A1X7SHF3</accession>
<dbReference type="AlphaFoldDB" id="A0A1X7SHF3"/>
<proteinExistence type="predicted"/>